<dbReference type="InterPro" id="IPR036770">
    <property type="entry name" value="Ankyrin_rpt-contain_sf"/>
</dbReference>
<evidence type="ECO:0000313" key="3">
    <source>
        <dbReference type="Proteomes" id="UP000515135"/>
    </source>
</evidence>
<dbReference type="PANTHER" id="PTHR22677">
    <property type="entry name" value="ANKYRIN REPEAT DOMAIN-CONTAINING PROTEIN 60"/>
    <property type="match status" value="1"/>
</dbReference>
<dbReference type="SUPFAM" id="SSF48403">
    <property type="entry name" value="Ankyrin repeat"/>
    <property type="match status" value="1"/>
</dbReference>
<feature type="repeat" description="ANK" evidence="1">
    <location>
        <begin position="214"/>
        <end position="246"/>
    </location>
</feature>
<name>A0A6P4Y4B7_BRABE</name>
<evidence type="ECO:0000256" key="1">
    <source>
        <dbReference type="PROSITE-ProRule" id="PRU00023"/>
    </source>
</evidence>
<dbReference type="PROSITE" id="PS50297">
    <property type="entry name" value="ANK_REP_REGION"/>
    <property type="match status" value="7"/>
</dbReference>
<dbReference type="InterPro" id="IPR002110">
    <property type="entry name" value="Ankyrin_rpt"/>
</dbReference>
<feature type="compositionally biased region" description="Polar residues" evidence="2">
    <location>
        <begin position="16"/>
        <end position="27"/>
    </location>
</feature>
<feature type="repeat" description="ANK" evidence="1">
    <location>
        <begin position="116"/>
        <end position="148"/>
    </location>
</feature>
<dbReference type="Proteomes" id="UP000515135">
    <property type="component" value="Unplaced"/>
</dbReference>
<feature type="repeat" description="ANK" evidence="1">
    <location>
        <begin position="247"/>
        <end position="279"/>
    </location>
</feature>
<dbReference type="AlphaFoldDB" id="A0A6P4Y4B7"/>
<dbReference type="Gene3D" id="1.25.40.20">
    <property type="entry name" value="Ankyrin repeat-containing domain"/>
    <property type="match status" value="3"/>
</dbReference>
<accession>A0A6P4Y4B7</accession>
<dbReference type="SMART" id="SM00248">
    <property type="entry name" value="ANK"/>
    <property type="match status" value="8"/>
</dbReference>
<dbReference type="PROSITE" id="PS50088">
    <property type="entry name" value="ANK_REPEAT"/>
    <property type="match status" value="7"/>
</dbReference>
<protein>
    <submittedName>
        <fullName evidence="4">Ankyrin repeat domain-containing protein 29-like</fullName>
    </submittedName>
</protein>
<evidence type="ECO:0000256" key="2">
    <source>
        <dbReference type="SAM" id="MobiDB-lite"/>
    </source>
</evidence>
<feature type="repeat" description="ANK" evidence="1">
    <location>
        <begin position="181"/>
        <end position="213"/>
    </location>
</feature>
<proteinExistence type="predicted"/>
<keyword evidence="3" id="KW-1185">Reference proteome</keyword>
<dbReference type="GeneID" id="109469737"/>
<dbReference type="Pfam" id="PF12796">
    <property type="entry name" value="Ank_2"/>
    <property type="match status" value="3"/>
</dbReference>
<feature type="compositionally biased region" description="Low complexity" evidence="2">
    <location>
        <begin position="28"/>
        <end position="39"/>
    </location>
</feature>
<reference evidence="4" key="1">
    <citation type="submission" date="2025-08" db="UniProtKB">
        <authorList>
            <consortium name="RefSeq"/>
        </authorList>
    </citation>
    <scope>IDENTIFICATION</scope>
    <source>
        <tissue evidence="4">Gonad</tissue>
    </source>
</reference>
<feature type="repeat" description="ANK" evidence="1">
    <location>
        <begin position="280"/>
        <end position="312"/>
    </location>
</feature>
<dbReference type="KEGG" id="bbel:109469737"/>
<dbReference type="RefSeq" id="XP_019623885.1">
    <property type="nucleotide sequence ID" value="XM_019768326.1"/>
</dbReference>
<feature type="repeat" description="ANK" evidence="1">
    <location>
        <begin position="149"/>
        <end position="181"/>
    </location>
</feature>
<feature type="region of interest" description="Disordered" evidence="2">
    <location>
        <begin position="1"/>
        <end position="63"/>
    </location>
</feature>
<feature type="compositionally biased region" description="Polar residues" evidence="2">
    <location>
        <begin position="41"/>
        <end position="60"/>
    </location>
</feature>
<gene>
    <name evidence="4" type="primary">LOC109469737</name>
</gene>
<sequence>MSLAPPTSPRLHGRSRSLSPNPRQGTTSSPSLPQLLAPPMRTTSLTPSPRLTRHSWSPAHSPTLHHHVRSTLNLFYRSKDSPSGQQLHLAALQGNIELLKRTLDGGRVHIDSQDKEGTTPLILAAANNHYGCVRELLDQGASPHIRRHTGTCALFFAAQGGFLDIVKLLLDKGAPVEHPPDGGTPLFVACQCNHLAVVRELLGRGANIHATMADGATPLFIAAQNGHCKLLRFLLSKGANENQIRKDRATPLWIASQMGHADIVKELLDAGAQVDAAREDGATPLFKAAHKGHVEVVRSLVNHGATFELLNNGESALHAAALFGHLKVVKDLVAAGANVNLKNKEGQTPAELARDAGYDVIAEFLLKARPSYQTTV</sequence>
<organism evidence="3 4">
    <name type="scientific">Branchiostoma belcheri</name>
    <name type="common">Amphioxus</name>
    <dbReference type="NCBI Taxonomy" id="7741"/>
    <lineage>
        <taxon>Eukaryota</taxon>
        <taxon>Metazoa</taxon>
        <taxon>Chordata</taxon>
        <taxon>Cephalochordata</taxon>
        <taxon>Leptocardii</taxon>
        <taxon>Amphioxiformes</taxon>
        <taxon>Branchiostomatidae</taxon>
        <taxon>Branchiostoma</taxon>
    </lineage>
</organism>
<evidence type="ECO:0000313" key="4">
    <source>
        <dbReference type="RefSeq" id="XP_019623885.1"/>
    </source>
</evidence>
<feature type="repeat" description="ANK" evidence="1">
    <location>
        <begin position="312"/>
        <end position="344"/>
    </location>
</feature>
<dbReference type="PRINTS" id="PR01415">
    <property type="entry name" value="ANKYRIN"/>
</dbReference>
<keyword evidence="1" id="KW-0040">ANK repeat</keyword>
<dbReference type="OrthoDB" id="194358at2759"/>
<dbReference type="InterPro" id="IPR039323">
    <property type="entry name" value="ANKRD_45/46/60"/>
</dbReference>
<dbReference type="PANTHER" id="PTHR22677:SF4">
    <property type="entry name" value="USHER SYNDROME TYPE-1G PROTEIN-LIKE PROTEIN"/>
    <property type="match status" value="1"/>
</dbReference>